<keyword evidence="1" id="KW-0812">Transmembrane</keyword>
<organism evidence="2 3">
    <name type="scientific">Planococcus faecalis</name>
    <dbReference type="NCBI Taxonomy" id="1598147"/>
    <lineage>
        <taxon>Bacteria</taxon>
        <taxon>Bacillati</taxon>
        <taxon>Bacillota</taxon>
        <taxon>Bacilli</taxon>
        <taxon>Bacillales</taxon>
        <taxon>Caryophanaceae</taxon>
        <taxon>Planococcus</taxon>
    </lineage>
</organism>
<keyword evidence="1" id="KW-1133">Transmembrane helix</keyword>
<evidence type="ECO:0008006" key="4">
    <source>
        <dbReference type="Google" id="ProtNLM"/>
    </source>
</evidence>
<proteinExistence type="predicted"/>
<keyword evidence="3" id="KW-1185">Reference proteome</keyword>
<feature type="transmembrane region" description="Helical" evidence="1">
    <location>
        <begin position="63"/>
        <end position="88"/>
    </location>
</feature>
<evidence type="ECO:0000256" key="1">
    <source>
        <dbReference type="SAM" id="Phobius"/>
    </source>
</evidence>
<name>A0ABN4XLD7_9BACL</name>
<gene>
    <name evidence="2" type="ORF">AJGP001_09945</name>
</gene>
<feature type="transmembrane region" description="Helical" evidence="1">
    <location>
        <begin position="26"/>
        <end position="42"/>
    </location>
</feature>
<reference evidence="2 3" key="1">
    <citation type="submission" date="2017-01" db="EMBL/GenBank/DDBJ databases">
        <title>Planococcus faecalis genome complete sequence.</title>
        <authorList>
            <person name="Lee P.C."/>
        </authorList>
    </citation>
    <scope>NUCLEOTIDE SEQUENCE [LARGE SCALE GENOMIC DNA]</scope>
    <source>
        <strain evidence="2 3">AJ003</strain>
    </source>
</reference>
<feature type="transmembrane region" description="Helical" evidence="1">
    <location>
        <begin position="234"/>
        <end position="260"/>
    </location>
</feature>
<feature type="transmembrane region" description="Helical" evidence="1">
    <location>
        <begin position="120"/>
        <end position="141"/>
    </location>
</feature>
<feature type="transmembrane region" description="Helical" evidence="1">
    <location>
        <begin position="194"/>
        <end position="214"/>
    </location>
</feature>
<dbReference type="Proteomes" id="UP000189661">
    <property type="component" value="Chromosome"/>
</dbReference>
<dbReference type="EMBL" id="CP019401">
    <property type="protein sequence ID" value="AQU79560.1"/>
    <property type="molecule type" value="Genomic_DNA"/>
</dbReference>
<evidence type="ECO:0000313" key="3">
    <source>
        <dbReference type="Proteomes" id="UP000189661"/>
    </source>
</evidence>
<evidence type="ECO:0000313" key="2">
    <source>
        <dbReference type="EMBL" id="AQU79560.1"/>
    </source>
</evidence>
<feature type="transmembrane region" description="Helical" evidence="1">
    <location>
        <begin position="411"/>
        <end position="434"/>
    </location>
</feature>
<feature type="transmembrane region" description="Helical" evidence="1">
    <location>
        <begin position="286"/>
        <end position="309"/>
    </location>
</feature>
<accession>A0ABN4XLD7</accession>
<feature type="transmembrane region" description="Helical" evidence="1">
    <location>
        <begin position="379"/>
        <end position="404"/>
    </location>
</feature>
<keyword evidence="1" id="KW-0472">Membrane</keyword>
<protein>
    <recommendedName>
        <fullName evidence="4">ABC transporter permease</fullName>
    </recommendedName>
</protein>
<feature type="transmembrane region" description="Helical" evidence="1">
    <location>
        <begin position="454"/>
        <end position="475"/>
    </location>
</feature>
<feature type="transmembrane region" description="Helical" evidence="1">
    <location>
        <begin position="153"/>
        <end position="174"/>
    </location>
</feature>
<sequence length="480" mass="54757">MLFALAERQLTTDSMQQFLLRMLSDHYYLTFCLTPLFFLYLYRSLEEELPFVLIRSKTFSRYFFRKSMAIAVNSLILVVFQVAAVGIASTGLASRNVFPTNSVAENELFFEFTKYWETPLFAALCSALFLVVGFSLIGFMLQTMHHFLEKRAIAIIGILLYVVMILALKIPALSKLPFVPNRYIILHYNFYSSTAWIWTAAGVAIAGTAGFLLIRYGWNRQLKIKIRSQPKGLFFYYARSLWLPKHLAILFSVILLIYLLKGLTTPTLTVQESFLRYFYGQVPGQFQVMSLLEALLYHGAPLYLIAIFTESMTRMDNLPIFVRIQHKFNWFKVIVGNSLLLVTVYALMTGLLIVFLGMLSGQNWDGISFAGKGAISADWIFQLILLKIGEFSLQYLGFLVLFLVTKNVTLSFLLVLVTHSLSVMPFHSLLYFPIGLSTVARLDMLEESIGIPVFQAAVILIGGIFFLYSVSYASYRRFFN</sequence>
<feature type="transmembrane region" description="Helical" evidence="1">
    <location>
        <begin position="330"/>
        <end position="359"/>
    </location>
</feature>